<feature type="transmembrane region" description="Helical" evidence="9">
    <location>
        <begin position="51"/>
        <end position="70"/>
    </location>
</feature>
<dbReference type="PANTHER" id="PTHR43294:SF21">
    <property type="entry name" value="CATION TRANSPORTING ATPASE"/>
    <property type="match status" value="1"/>
</dbReference>
<evidence type="ECO:0000256" key="5">
    <source>
        <dbReference type="ARBA" id="ARBA00022840"/>
    </source>
</evidence>
<comment type="caution">
    <text evidence="10">The sequence shown here is derived from an EMBL/GenBank/DDBJ whole genome shotgun (WGS) entry which is preliminary data.</text>
</comment>
<evidence type="ECO:0000256" key="7">
    <source>
        <dbReference type="ARBA" id="ARBA00022989"/>
    </source>
</evidence>
<dbReference type="AlphaFoldDB" id="X1B0M1"/>
<name>X1B0M1_9ZZZZ</name>
<feature type="non-terminal residue" evidence="10">
    <location>
        <position position="1"/>
    </location>
</feature>
<dbReference type="GO" id="GO:1902600">
    <property type="term" value="P:proton transmembrane transport"/>
    <property type="evidence" value="ECO:0007669"/>
    <property type="project" value="TreeGrafter"/>
</dbReference>
<dbReference type="Gene3D" id="1.20.1110.10">
    <property type="entry name" value="Calcium-transporting ATPase, transmembrane domain"/>
    <property type="match status" value="1"/>
</dbReference>
<dbReference type="EMBL" id="BART01017072">
    <property type="protein sequence ID" value="GAG74917.1"/>
    <property type="molecule type" value="Genomic_DNA"/>
</dbReference>
<protein>
    <recommendedName>
        <fullName evidence="11">Cation-transporting P-type ATPase N-terminal domain-containing protein</fullName>
    </recommendedName>
</protein>
<feature type="transmembrane region" description="Helical" evidence="9">
    <location>
        <begin position="76"/>
        <end position="109"/>
    </location>
</feature>
<evidence type="ECO:0000256" key="9">
    <source>
        <dbReference type="SAM" id="Phobius"/>
    </source>
</evidence>
<dbReference type="SUPFAM" id="SSF81665">
    <property type="entry name" value="Calcium ATPase, transmembrane domain M"/>
    <property type="match status" value="1"/>
</dbReference>
<dbReference type="InterPro" id="IPR050510">
    <property type="entry name" value="Cation_transp_ATPase_P-type"/>
</dbReference>
<evidence type="ECO:0000313" key="10">
    <source>
        <dbReference type="EMBL" id="GAG74917.1"/>
    </source>
</evidence>
<dbReference type="PRINTS" id="PR00121">
    <property type="entry name" value="NAKATPASE"/>
</dbReference>
<proteinExistence type="predicted"/>
<reference evidence="10" key="1">
    <citation type="journal article" date="2014" name="Front. Microbiol.">
        <title>High frequency of phylogenetically diverse reductive dehalogenase-homologous genes in deep subseafloor sedimentary metagenomes.</title>
        <authorList>
            <person name="Kawai M."/>
            <person name="Futagami T."/>
            <person name="Toyoda A."/>
            <person name="Takaki Y."/>
            <person name="Nishi S."/>
            <person name="Hori S."/>
            <person name="Arai W."/>
            <person name="Tsubouchi T."/>
            <person name="Morono Y."/>
            <person name="Uchiyama I."/>
            <person name="Ito T."/>
            <person name="Fujiyama A."/>
            <person name="Inagaki F."/>
            <person name="Takami H."/>
        </authorList>
    </citation>
    <scope>NUCLEOTIDE SEQUENCE</scope>
    <source>
        <strain evidence="10">Expedition CK06-06</strain>
    </source>
</reference>
<organism evidence="10">
    <name type="scientific">marine sediment metagenome</name>
    <dbReference type="NCBI Taxonomy" id="412755"/>
    <lineage>
        <taxon>unclassified sequences</taxon>
        <taxon>metagenomes</taxon>
        <taxon>ecological metagenomes</taxon>
    </lineage>
</organism>
<dbReference type="Gene3D" id="3.40.1110.10">
    <property type="entry name" value="Calcium-transporting ATPase, cytoplasmic domain N"/>
    <property type="match status" value="1"/>
</dbReference>
<dbReference type="InterPro" id="IPR023299">
    <property type="entry name" value="ATPase_P-typ_cyto_dom_N"/>
</dbReference>
<evidence type="ECO:0000256" key="6">
    <source>
        <dbReference type="ARBA" id="ARBA00022967"/>
    </source>
</evidence>
<feature type="non-terminal residue" evidence="10">
    <location>
        <position position="301"/>
    </location>
</feature>
<dbReference type="GO" id="GO:0019829">
    <property type="term" value="F:ATPase-coupled monoatomic cation transmembrane transporter activity"/>
    <property type="evidence" value="ECO:0007669"/>
    <property type="project" value="TreeGrafter"/>
</dbReference>
<keyword evidence="4" id="KW-0547">Nucleotide-binding</keyword>
<keyword evidence="6" id="KW-1278">Translocase</keyword>
<evidence type="ECO:0000256" key="4">
    <source>
        <dbReference type="ARBA" id="ARBA00022741"/>
    </source>
</evidence>
<keyword evidence="2" id="KW-1003">Cell membrane</keyword>
<dbReference type="FunFam" id="3.40.50.1000:FF:000001">
    <property type="entry name" value="Phospholipid-transporting ATPase IC"/>
    <property type="match status" value="1"/>
</dbReference>
<gene>
    <name evidence="10" type="ORF">S01H4_32609</name>
</gene>
<keyword evidence="8 9" id="KW-0472">Membrane</keyword>
<dbReference type="GO" id="GO:0005886">
    <property type="term" value="C:plasma membrane"/>
    <property type="evidence" value="ECO:0007669"/>
    <property type="project" value="UniProtKB-SubCell"/>
</dbReference>
<keyword evidence="3 9" id="KW-0812">Transmembrane</keyword>
<comment type="subcellular location">
    <subcellularLocation>
        <location evidence="1">Cell membrane</location>
        <topology evidence="1">Multi-pass membrane protein</topology>
    </subcellularLocation>
</comment>
<keyword evidence="5" id="KW-0067">ATP-binding</keyword>
<keyword evidence="7 9" id="KW-1133">Transmembrane helix</keyword>
<evidence type="ECO:0000256" key="1">
    <source>
        <dbReference type="ARBA" id="ARBA00004651"/>
    </source>
</evidence>
<dbReference type="GO" id="GO:0005524">
    <property type="term" value="F:ATP binding"/>
    <property type="evidence" value="ECO:0007669"/>
    <property type="project" value="UniProtKB-KW"/>
</dbReference>
<evidence type="ECO:0000256" key="8">
    <source>
        <dbReference type="ARBA" id="ARBA00023136"/>
    </source>
</evidence>
<dbReference type="SUPFAM" id="SSF81660">
    <property type="entry name" value="Metal cation-transporting ATPase, ATP-binding domain N"/>
    <property type="match status" value="1"/>
</dbReference>
<evidence type="ECO:0008006" key="11">
    <source>
        <dbReference type="Google" id="ProtNLM"/>
    </source>
</evidence>
<dbReference type="InterPro" id="IPR023298">
    <property type="entry name" value="ATPase_P-typ_TM_dom_sf"/>
</dbReference>
<dbReference type="GO" id="GO:0016887">
    <property type="term" value="F:ATP hydrolysis activity"/>
    <property type="evidence" value="ECO:0007669"/>
    <property type="project" value="InterPro"/>
</dbReference>
<accession>X1B0M1</accession>
<dbReference type="InterPro" id="IPR018303">
    <property type="entry name" value="ATPase_P-typ_P_site"/>
</dbReference>
<sequence length="301" mass="32615">LQWHFITRGSAQGIVVGTGEQTEFGKIAKLMKETRKIITPLMRKIADFTRFLIIAILALAAVNFILAIVFKYDLIYSFLASVALAVAAIPEMLPAIVAAILALAAVAMAKRNALIRKLPAAETLGCATVICSDKTGTLTKNQMTVLRIYCGGRDYRVSGVGYEPKGEFILGNKRANPAQGSQEIIETLLSGYLCNNATLVEGEEGYSIVGDPTEGALVVSATKAGITEKPPRLDEIPFEPEQQYMATLHEGRGGNTIYVKGSPERVLRMCQSQLIDGSIEPLRSDEILARVDEMAIIKNLV</sequence>
<dbReference type="PANTHER" id="PTHR43294">
    <property type="entry name" value="SODIUM/POTASSIUM-TRANSPORTING ATPASE SUBUNIT ALPHA"/>
    <property type="match status" value="1"/>
</dbReference>
<dbReference type="InterPro" id="IPR001757">
    <property type="entry name" value="P_typ_ATPase"/>
</dbReference>
<evidence type="ECO:0000256" key="2">
    <source>
        <dbReference type="ARBA" id="ARBA00022475"/>
    </source>
</evidence>
<evidence type="ECO:0000256" key="3">
    <source>
        <dbReference type="ARBA" id="ARBA00022692"/>
    </source>
</evidence>
<dbReference type="Pfam" id="PF13246">
    <property type="entry name" value="Cation_ATPase"/>
    <property type="match status" value="1"/>
</dbReference>
<dbReference type="PROSITE" id="PS00154">
    <property type="entry name" value="ATPASE_E1_E2"/>
    <property type="match status" value="1"/>
</dbReference>
<dbReference type="NCBIfam" id="TIGR01494">
    <property type="entry name" value="ATPase_P-type"/>
    <property type="match status" value="1"/>
</dbReference>